<keyword evidence="20" id="KW-1185">Reference proteome</keyword>
<evidence type="ECO:0000256" key="12">
    <source>
        <dbReference type="ARBA" id="ARBA00023137"/>
    </source>
</evidence>
<dbReference type="RefSeq" id="WP_045152009.1">
    <property type="nucleotide sequence ID" value="NZ_JZSW01000003.1"/>
</dbReference>
<organism evidence="19 20">
    <name type="scientific">Photobacterium angustum</name>
    <dbReference type="NCBI Taxonomy" id="661"/>
    <lineage>
        <taxon>Bacteria</taxon>
        <taxon>Pseudomonadati</taxon>
        <taxon>Pseudomonadota</taxon>
        <taxon>Gammaproteobacteria</taxon>
        <taxon>Vibrionales</taxon>
        <taxon>Vibrionaceae</taxon>
        <taxon>Photobacterium</taxon>
    </lineage>
</organism>
<evidence type="ECO:0000256" key="10">
    <source>
        <dbReference type="ARBA" id="ARBA00022989"/>
    </source>
</evidence>
<evidence type="ECO:0000256" key="13">
    <source>
        <dbReference type="ARBA" id="ARBA00053015"/>
    </source>
</evidence>
<evidence type="ECO:0000256" key="6">
    <source>
        <dbReference type="ARBA" id="ARBA00022692"/>
    </source>
</evidence>
<feature type="domain" description="Polysaccharide chain length determinant N-terminal" evidence="16">
    <location>
        <begin position="17"/>
        <end position="109"/>
    </location>
</feature>
<dbReference type="EMBL" id="PYOU01000013">
    <property type="protein sequence ID" value="PSX07381.1"/>
    <property type="molecule type" value="Genomic_DNA"/>
</dbReference>
<dbReference type="SUPFAM" id="SSF52540">
    <property type="entry name" value="P-loop containing nucleoside triphosphate hydrolases"/>
    <property type="match status" value="1"/>
</dbReference>
<keyword evidence="5 19" id="KW-0808">Transferase</keyword>
<comment type="catalytic activity">
    <reaction evidence="13">
        <text>L-tyrosyl-[protein] + ATP = O-phospho-L-tyrosyl-[protein] + ADP + H(+)</text>
        <dbReference type="Rhea" id="RHEA:10596"/>
        <dbReference type="Rhea" id="RHEA-COMP:10136"/>
        <dbReference type="Rhea" id="RHEA-COMP:20101"/>
        <dbReference type="ChEBI" id="CHEBI:15378"/>
        <dbReference type="ChEBI" id="CHEBI:30616"/>
        <dbReference type="ChEBI" id="CHEBI:46858"/>
        <dbReference type="ChEBI" id="CHEBI:61978"/>
        <dbReference type="ChEBI" id="CHEBI:456216"/>
    </reaction>
</comment>
<dbReference type="NCBIfam" id="TIGR01007">
    <property type="entry name" value="eps_fam"/>
    <property type="match status" value="1"/>
</dbReference>
<comment type="caution">
    <text evidence="19">The sequence shown here is derived from an EMBL/GenBank/DDBJ whole genome shotgun (WGS) entry which is preliminary data.</text>
</comment>
<keyword evidence="3" id="KW-1003">Cell membrane</keyword>
<dbReference type="InterPro" id="IPR005702">
    <property type="entry name" value="Wzc-like_C"/>
</dbReference>
<keyword evidence="9" id="KW-0067">ATP-binding</keyword>
<evidence type="ECO:0000256" key="8">
    <source>
        <dbReference type="ARBA" id="ARBA00022777"/>
    </source>
</evidence>
<dbReference type="Pfam" id="PF02706">
    <property type="entry name" value="Wzz"/>
    <property type="match status" value="1"/>
</dbReference>
<keyword evidence="8 19" id="KW-0418">Kinase</keyword>
<dbReference type="Pfam" id="PF13614">
    <property type="entry name" value="AAA_31"/>
    <property type="match status" value="1"/>
</dbReference>
<keyword evidence="7" id="KW-0547">Nucleotide-binding</keyword>
<dbReference type="InterPro" id="IPR027417">
    <property type="entry name" value="P-loop_NTPase"/>
</dbReference>
<evidence type="ECO:0000256" key="1">
    <source>
        <dbReference type="ARBA" id="ARBA00004429"/>
    </source>
</evidence>
<evidence type="ECO:0000259" key="16">
    <source>
        <dbReference type="Pfam" id="PF02706"/>
    </source>
</evidence>
<comment type="similarity">
    <text evidence="2">Belongs to the etk/wzc family.</text>
</comment>
<evidence type="ECO:0000259" key="18">
    <source>
        <dbReference type="Pfam" id="PF13807"/>
    </source>
</evidence>
<dbReference type="PANTHER" id="PTHR32309:SF32">
    <property type="entry name" value="TYROSINE-PROTEIN KINASE ETK-RELATED"/>
    <property type="match status" value="1"/>
</dbReference>
<evidence type="ECO:0000313" key="19">
    <source>
        <dbReference type="EMBL" id="PSX07381.1"/>
    </source>
</evidence>
<keyword evidence="10 15" id="KW-1133">Transmembrane helix</keyword>
<keyword evidence="14" id="KW-0175">Coiled coil</keyword>
<dbReference type="EC" id="2.7.10.2" evidence="19"/>
<name>A0ABX5H262_PHOAN</name>
<dbReference type="InterPro" id="IPR050445">
    <property type="entry name" value="Bact_polysacc_biosynth/exp"/>
</dbReference>
<dbReference type="Proteomes" id="UP000240989">
    <property type="component" value="Unassembled WGS sequence"/>
</dbReference>
<evidence type="ECO:0000256" key="14">
    <source>
        <dbReference type="SAM" id="Coils"/>
    </source>
</evidence>
<feature type="domain" description="AAA" evidence="17">
    <location>
        <begin position="538"/>
        <end position="652"/>
    </location>
</feature>
<dbReference type="Gene3D" id="3.40.50.300">
    <property type="entry name" value="P-loop containing nucleotide triphosphate hydrolases"/>
    <property type="match status" value="1"/>
</dbReference>
<evidence type="ECO:0000256" key="2">
    <source>
        <dbReference type="ARBA" id="ARBA00008883"/>
    </source>
</evidence>
<comment type="subcellular location">
    <subcellularLocation>
        <location evidence="1">Cell inner membrane</location>
        <topology evidence="1">Multi-pass membrane protein</topology>
    </subcellularLocation>
</comment>
<accession>A0ABX5H262</accession>
<evidence type="ECO:0000259" key="17">
    <source>
        <dbReference type="Pfam" id="PF13614"/>
    </source>
</evidence>
<reference evidence="19 20" key="1">
    <citation type="submission" date="2018-01" db="EMBL/GenBank/DDBJ databases">
        <title>Whole genome sequencing of Histamine producing bacteria.</title>
        <authorList>
            <person name="Butler K."/>
        </authorList>
    </citation>
    <scope>NUCLEOTIDE SEQUENCE [LARGE SCALE GENOMIC DNA]</scope>
    <source>
        <strain evidence="19 20">A6-1</strain>
    </source>
</reference>
<evidence type="ECO:0000256" key="11">
    <source>
        <dbReference type="ARBA" id="ARBA00023136"/>
    </source>
</evidence>
<evidence type="ECO:0000256" key="5">
    <source>
        <dbReference type="ARBA" id="ARBA00022679"/>
    </source>
</evidence>
<dbReference type="Pfam" id="PF13807">
    <property type="entry name" value="GNVR"/>
    <property type="match status" value="1"/>
</dbReference>
<feature type="coiled-coil region" evidence="14">
    <location>
        <begin position="259"/>
        <end position="307"/>
    </location>
</feature>
<dbReference type="Pfam" id="PF23607">
    <property type="entry name" value="WZC_N"/>
    <property type="match status" value="1"/>
</dbReference>
<proteinExistence type="inferred from homology"/>
<evidence type="ECO:0000256" key="15">
    <source>
        <dbReference type="SAM" id="Phobius"/>
    </source>
</evidence>
<evidence type="ECO:0000256" key="9">
    <source>
        <dbReference type="ARBA" id="ARBA00022840"/>
    </source>
</evidence>
<evidence type="ECO:0000256" key="4">
    <source>
        <dbReference type="ARBA" id="ARBA00022519"/>
    </source>
</evidence>
<feature type="domain" description="Tyrosine-protein kinase G-rich" evidence="18">
    <location>
        <begin position="371"/>
        <end position="452"/>
    </location>
</feature>
<dbReference type="GO" id="GO:0004715">
    <property type="term" value="F:non-membrane spanning protein tyrosine kinase activity"/>
    <property type="evidence" value="ECO:0007669"/>
    <property type="project" value="UniProtKB-EC"/>
</dbReference>
<evidence type="ECO:0000256" key="3">
    <source>
        <dbReference type="ARBA" id="ARBA00022475"/>
    </source>
</evidence>
<evidence type="ECO:0000313" key="20">
    <source>
        <dbReference type="Proteomes" id="UP000240989"/>
    </source>
</evidence>
<dbReference type="InterPro" id="IPR025669">
    <property type="entry name" value="AAA_dom"/>
</dbReference>
<dbReference type="PANTHER" id="PTHR32309">
    <property type="entry name" value="TYROSINE-PROTEIN KINASE"/>
    <property type="match status" value="1"/>
</dbReference>
<evidence type="ECO:0000256" key="7">
    <source>
        <dbReference type="ARBA" id="ARBA00022741"/>
    </source>
</evidence>
<keyword evidence="11 15" id="KW-0472">Membrane</keyword>
<gene>
    <name evidence="19" type="ORF">C0W27_15250</name>
</gene>
<dbReference type="InterPro" id="IPR003856">
    <property type="entry name" value="LPS_length_determ_N"/>
</dbReference>
<keyword evidence="6 15" id="KW-0812">Transmembrane</keyword>
<keyword evidence="4" id="KW-0997">Cell inner membrane</keyword>
<feature type="transmembrane region" description="Helical" evidence="15">
    <location>
        <begin position="429"/>
        <end position="453"/>
    </location>
</feature>
<feature type="transmembrane region" description="Helical" evidence="15">
    <location>
        <begin position="33"/>
        <end position="52"/>
    </location>
</feature>
<sequence>MSLAQNLTNKATPNHSEEIDLGKLFGILVDNRWNIIVITLLFTFIGITYALLATPIYKADALIQVEQKSTGMPALGGDMADLFSSESTATTEIEIIKSRMILGETVDKLNLTIVATPNYMPVIGKGLARLTGDSESIAVSRFLLPDSALQNGYVLTVTNSKDGDYTLANADGLEVLKGQVGKLAENKGISLLVTDLNAKNDATFTLSKISRLDAIQGLQRDLSVSERGKQTGILQLSMTGENRTKIKEILNDISQNYFLQNVERNSAEAEKSLVFLKKHLPEIKTQLNNAEDKLNHYRQLNESVDLNLEAKSALEVMVNVESQLNELTFKESDISQRFTKEHPAYIALLDKRKTLLSEKARLNKRVEKLPKTQQEILRLTRNVEVNQQIYVELLNKVQELSIVKASTVGNVRILDSAQSYSQTVKPKKALIVVLATLLGGMLSVAIALLRAAFHKGVETPDQIEEIGLPVYASIPLSDSQTELLKKQKGKNLIVEQTLLSVYNPADLSVEALRSLRTSLHFAMMEAKNNVLMVSGPSPGIGKSFVSVNLASVIAKAGQKVLVIDADMRKGRMETQLCTDNKPGLSDYLCGKQDFGSIVRETGVNGLEFIPRGDTPPNPSELLMHPRFKVLIEWAGQHYDMVIVDTPPILAVTDAAIVGAHVGTTLLVGRFEQNTVKEIEVAKQRFEQNGIEVKGFILNAIVRKASSTYGGNYGYYNYSYDSK</sequence>
<keyword evidence="12" id="KW-0829">Tyrosine-protein kinase</keyword>
<protein>
    <submittedName>
        <fullName evidence="19">Tyrosine-protein kinase</fullName>
        <ecNumber evidence="19">2.7.10.2</ecNumber>
    </submittedName>
</protein>
<dbReference type="CDD" id="cd05387">
    <property type="entry name" value="BY-kinase"/>
    <property type="match status" value="1"/>
</dbReference>
<dbReference type="InterPro" id="IPR032807">
    <property type="entry name" value="GNVR"/>
</dbReference>